<keyword evidence="1" id="KW-0175">Coiled coil</keyword>
<sequence>MDLLISEMEKLLASGRENCDFQEIIGESAGKNIDDLLIEADKLISETLPYFQTNTNTNTALNDFSNTKINSMTKTAQLKNQQNETKKVVFNLKTNTQSTKIPEKSSKTSENNGNFATNKYIIDKESKKHNTCSSSLKNCMKPKFKVPEVNLIKTQFQVPIQVNSTLLDNHNQLKIMCNRHNKLSNNIKTQARVGKLKMEEELNYYKLKNNELEKNLMFKEQEIRDWENRYHQLSQYCESFLKKNVEETLKHYDYQLNDLIERNLTRESQLHAIIIDLLKEIDQSHLQYRIKFSEKNKEIRKYLDQIERILDNIYEFRNNNVVR</sequence>
<dbReference type="EMBL" id="CABPRJ010001440">
    <property type="protein sequence ID" value="VVC37000.1"/>
    <property type="molecule type" value="Genomic_DNA"/>
</dbReference>
<evidence type="ECO:0000313" key="2">
    <source>
        <dbReference type="EMBL" id="VVC37000.1"/>
    </source>
</evidence>
<name>A0A5E4MXE3_9HEMI</name>
<dbReference type="Proteomes" id="UP000325440">
    <property type="component" value="Unassembled WGS sequence"/>
</dbReference>
<dbReference type="OrthoDB" id="6627199at2759"/>
<gene>
    <name evidence="2" type="ORF">CINCED_3A016617</name>
</gene>
<proteinExistence type="predicted"/>
<evidence type="ECO:0000256" key="1">
    <source>
        <dbReference type="SAM" id="Coils"/>
    </source>
</evidence>
<dbReference type="AlphaFoldDB" id="A0A5E4MXE3"/>
<evidence type="ECO:0000313" key="3">
    <source>
        <dbReference type="Proteomes" id="UP000325440"/>
    </source>
</evidence>
<reference evidence="2 3" key="1">
    <citation type="submission" date="2019-08" db="EMBL/GenBank/DDBJ databases">
        <authorList>
            <person name="Alioto T."/>
            <person name="Alioto T."/>
            <person name="Gomez Garrido J."/>
        </authorList>
    </citation>
    <scope>NUCLEOTIDE SEQUENCE [LARGE SCALE GENOMIC DNA]</scope>
</reference>
<organism evidence="2 3">
    <name type="scientific">Cinara cedri</name>
    <dbReference type="NCBI Taxonomy" id="506608"/>
    <lineage>
        <taxon>Eukaryota</taxon>
        <taxon>Metazoa</taxon>
        <taxon>Ecdysozoa</taxon>
        <taxon>Arthropoda</taxon>
        <taxon>Hexapoda</taxon>
        <taxon>Insecta</taxon>
        <taxon>Pterygota</taxon>
        <taxon>Neoptera</taxon>
        <taxon>Paraneoptera</taxon>
        <taxon>Hemiptera</taxon>
        <taxon>Sternorrhyncha</taxon>
        <taxon>Aphidomorpha</taxon>
        <taxon>Aphidoidea</taxon>
        <taxon>Aphididae</taxon>
        <taxon>Lachninae</taxon>
        <taxon>Cinara</taxon>
    </lineage>
</organism>
<keyword evidence="3" id="KW-1185">Reference proteome</keyword>
<protein>
    <submittedName>
        <fullName evidence="2">Uncharacterized protein</fullName>
    </submittedName>
</protein>
<accession>A0A5E4MXE3</accession>
<feature type="coiled-coil region" evidence="1">
    <location>
        <begin position="195"/>
        <end position="262"/>
    </location>
</feature>